<organism evidence="2 3">
    <name type="scientific">Roseinatronobacter alkalisoli</name>
    <dbReference type="NCBI Taxonomy" id="3028235"/>
    <lineage>
        <taxon>Bacteria</taxon>
        <taxon>Pseudomonadati</taxon>
        <taxon>Pseudomonadota</taxon>
        <taxon>Alphaproteobacteria</taxon>
        <taxon>Rhodobacterales</taxon>
        <taxon>Paracoccaceae</taxon>
        <taxon>Roseinatronobacter</taxon>
    </lineage>
</organism>
<protein>
    <submittedName>
        <fullName evidence="2">Class III extradiol dioxygenase family protein</fullName>
    </submittedName>
</protein>
<gene>
    <name evidence="2" type="ORF">PUT78_13210</name>
</gene>
<dbReference type="Gene3D" id="3.40.830.10">
    <property type="entry name" value="LigB-like"/>
    <property type="match status" value="1"/>
</dbReference>
<evidence type="ECO:0000313" key="3">
    <source>
        <dbReference type="Proteomes" id="UP001431784"/>
    </source>
</evidence>
<sequence>MAKLLAGLGTSHVPSIAAALDKGLRDSAEWKPFFDGYIPAQKWVADHKPDIAVVVYNDHGNSFFLDRVPTLALGVAENYRPADEGWGPRAVPDFQGADDFAWHLADRMVEGHFDPLICRELDVDHGLQVPMELVFGRPEAWPVKVVPILINTIQYPIPTPQRMWDLGRLLRRAIESYPTDEKVLVMGTGGLSHQLQGARAGFINPTADREWIARIGSDPERYRTMSREDYVEEFGSEGAELIMWLVMRGCMDETVNTLFDHYFAPASMTGAGMVLLENMR</sequence>
<dbReference type="Pfam" id="PF02900">
    <property type="entry name" value="LigB"/>
    <property type="match status" value="1"/>
</dbReference>
<dbReference type="NCBIfam" id="NF009901">
    <property type="entry name" value="PRK13364.1"/>
    <property type="match status" value="1"/>
</dbReference>
<dbReference type="SUPFAM" id="SSF53213">
    <property type="entry name" value="LigB-like"/>
    <property type="match status" value="1"/>
</dbReference>
<keyword evidence="3" id="KW-1185">Reference proteome</keyword>
<dbReference type="NCBIfam" id="NF009903">
    <property type="entry name" value="PRK13366.1"/>
    <property type="match status" value="1"/>
</dbReference>
<dbReference type="Proteomes" id="UP001431784">
    <property type="component" value="Unassembled WGS sequence"/>
</dbReference>
<evidence type="ECO:0000313" key="2">
    <source>
        <dbReference type="EMBL" id="MDD7972058.1"/>
    </source>
</evidence>
<comment type="caution">
    <text evidence="2">The sequence shown here is derived from an EMBL/GenBank/DDBJ whole genome shotgun (WGS) entry which is preliminary data.</text>
</comment>
<evidence type="ECO:0000259" key="1">
    <source>
        <dbReference type="Pfam" id="PF02900"/>
    </source>
</evidence>
<keyword evidence="2" id="KW-0560">Oxidoreductase</keyword>
<accession>A0ABT5TAA8</accession>
<dbReference type="GO" id="GO:0051213">
    <property type="term" value="F:dioxygenase activity"/>
    <property type="evidence" value="ECO:0007669"/>
    <property type="project" value="UniProtKB-KW"/>
</dbReference>
<dbReference type="InterPro" id="IPR004183">
    <property type="entry name" value="Xdiol_dOase_suB"/>
</dbReference>
<proteinExistence type="predicted"/>
<keyword evidence="2" id="KW-0223">Dioxygenase</keyword>
<dbReference type="EMBL" id="JAQZSM010000012">
    <property type="protein sequence ID" value="MDD7972058.1"/>
    <property type="molecule type" value="Genomic_DNA"/>
</dbReference>
<feature type="domain" description="Extradiol ring-cleavage dioxygenase class III enzyme subunit B" evidence="1">
    <location>
        <begin position="8"/>
        <end position="266"/>
    </location>
</feature>
<name>A0ABT5TAA8_9RHOB</name>
<dbReference type="RefSeq" id="WP_274352738.1">
    <property type="nucleotide sequence ID" value="NZ_JAQZSM010000012.1"/>
</dbReference>
<reference evidence="2" key="1">
    <citation type="submission" date="2023-02" db="EMBL/GenBank/DDBJ databases">
        <title>Description of Roseinatronobacter alkalisoli sp. nov., an alkaliphilic bacerium isolated from soda soil.</title>
        <authorList>
            <person name="Wei W."/>
        </authorList>
    </citation>
    <scope>NUCLEOTIDE SEQUENCE</scope>
    <source>
        <strain evidence="2">HJB301</strain>
    </source>
</reference>
<dbReference type="NCBIfam" id="NF009902">
    <property type="entry name" value="PRK13365.1"/>
    <property type="match status" value="1"/>
</dbReference>